<name>A0A6J7WWF3_9CAUD</name>
<proteinExistence type="predicted"/>
<sequence>MSNIVTFAGANLPAVSSLSTSLRKLEADVGPAGVVILKMDRTGHWVFGADQTEVEDGSHWAINPFSFVHGYIAWGDGEVLGEKMASVSEPLPELDVAPPGAKKGWETQVGMSLKCITGEDAGMEARFTTTSVGGKRAVQELAVAIATQVDKDQAAPVPVVTLGSEHYQHKSYGKIYTPAFAVLQWVSLTADEPAAAPVVEAPVEAPAPSRRRRVVA</sequence>
<reference evidence="1" key="1">
    <citation type="submission" date="2020-05" db="EMBL/GenBank/DDBJ databases">
        <authorList>
            <person name="Chiriac C."/>
            <person name="Salcher M."/>
            <person name="Ghai R."/>
            <person name="Kavagutti S V."/>
        </authorList>
    </citation>
    <scope>NUCLEOTIDE SEQUENCE</scope>
</reference>
<accession>A0A6J7WWF3</accession>
<dbReference type="EMBL" id="LR798313">
    <property type="protein sequence ID" value="CAB5222389.1"/>
    <property type="molecule type" value="Genomic_DNA"/>
</dbReference>
<gene>
    <name evidence="1" type="ORF">UFOVP374_3</name>
</gene>
<organism evidence="1">
    <name type="scientific">uncultured Caudovirales phage</name>
    <dbReference type="NCBI Taxonomy" id="2100421"/>
    <lineage>
        <taxon>Viruses</taxon>
        <taxon>Duplodnaviria</taxon>
        <taxon>Heunggongvirae</taxon>
        <taxon>Uroviricota</taxon>
        <taxon>Caudoviricetes</taxon>
        <taxon>Peduoviridae</taxon>
        <taxon>Maltschvirus</taxon>
        <taxon>Maltschvirus maltsch</taxon>
    </lineage>
</organism>
<evidence type="ECO:0000313" key="1">
    <source>
        <dbReference type="EMBL" id="CAB5222389.1"/>
    </source>
</evidence>
<protein>
    <submittedName>
        <fullName evidence="1">Uncharacterized protein</fullName>
    </submittedName>
</protein>